<reference evidence="6 7" key="1">
    <citation type="submission" date="2020-08" db="EMBL/GenBank/DDBJ databases">
        <title>Genome public.</title>
        <authorList>
            <person name="Liu C."/>
            <person name="Sun Q."/>
        </authorList>
    </citation>
    <scope>NUCLEOTIDE SEQUENCE [LARGE SCALE GENOMIC DNA]</scope>
    <source>
        <strain evidence="6 7">BX10</strain>
    </source>
</reference>
<sequence>MRIEQIGQILEIVECGSIGKAAQKLYMQQPNLSMAVKAVEEEFHQPIFYRTPNGVCLTPFGKDFLAFAEPYYKQYQVLKELGENSASAPIEEFHVCSHHMTIARWAFSELCRNYSGQTVHLHMNNISFENIPRSVASHEYDIGILGLVKDQSRIWHKTFTSLGLEFVPLGTSPFSIIVGANHPFVKDRIRSVTLHMCKAYPFVLYRPMEVYLRALESYQRLISCHTLIDVPDYVLAQDILRQGKAFSVGPLKYLYNARYQPSETGLVELPFEDRSAELCFGYVKRKDKTFSEIGEEYVALLTAMFANP</sequence>
<dbReference type="InterPro" id="IPR036390">
    <property type="entry name" value="WH_DNA-bd_sf"/>
</dbReference>
<evidence type="ECO:0000256" key="3">
    <source>
        <dbReference type="ARBA" id="ARBA00023125"/>
    </source>
</evidence>
<dbReference type="Gene3D" id="1.10.10.10">
    <property type="entry name" value="Winged helix-like DNA-binding domain superfamily/Winged helix DNA-binding domain"/>
    <property type="match status" value="1"/>
</dbReference>
<dbReference type="SUPFAM" id="SSF53850">
    <property type="entry name" value="Periplasmic binding protein-like II"/>
    <property type="match status" value="1"/>
</dbReference>
<dbReference type="RefSeq" id="WP_215653506.1">
    <property type="nucleotide sequence ID" value="NZ_JACRTJ010000008.1"/>
</dbReference>
<accession>A0ABR7NQH4</accession>
<keyword evidence="4" id="KW-0804">Transcription</keyword>
<dbReference type="Proteomes" id="UP000647491">
    <property type="component" value="Unassembled WGS sequence"/>
</dbReference>
<evidence type="ECO:0000256" key="2">
    <source>
        <dbReference type="ARBA" id="ARBA00023015"/>
    </source>
</evidence>
<evidence type="ECO:0000313" key="7">
    <source>
        <dbReference type="Proteomes" id="UP000647491"/>
    </source>
</evidence>
<dbReference type="InterPro" id="IPR000847">
    <property type="entry name" value="LysR_HTH_N"/>
</dbReference>
<comment type="caution">
    <text evidence="6">The sequence shown here is derived from an EMBL/GenBank/DDBJ whole genome shotgun (WGS) entry which is preliminary data.</text>
</comment>
<feature type="domain" description="HTH lysR-type" evidence="5">
    <location>
        <begin position="1"/>
        <end position="58"/>
    </location>
</feature>
<keyword evidence="2" id="KW-0805">Transcription regulation</keyword>
<dbReference type="PANTHER" id="PTHR30126:SF40">
    <property type="entry name" value="HTH-TYPE TRANSCRIPTIONAL REGULATOR GLTR"/>
    <property type="match status" value="1"/>
</dbReference>
<organism evidence="6 7">
    <name type="scientific">Enterocloster hominis</name>
    <name type="common">ex Liu et al. 2021</name>
    <dbReference type="NCBI Taxonomy" id="2763663"/>
    <lineage>
        <taxon>Bacteria</taxon>
        <taxon>Bacillati</taxon>
        <taxon>Bacillota</taxon>
        <taxon>Clostridia</taxon>
        <taxon>Lachnospirales</taxon>
        <taxon>Lachnospiraceae</taxon>
        <taxon>Enterocloster</taxon>
    </lineage>
</organism>
<dbReference type="PROSITE" id="PS50931">
    <property type="entry name" value="HTH_LYSR"/>
    <property type="match status" value="1"/>
</dbReference>
<gene>
    <name evidence="6" type="ORF">H8708_03780</name>
</gene>
<dbReference type="Pfam" id="PF00126">
    <property type="entry name" value="HTH_1"/>
    <property type="match status" value="1"/>
</dbReference>
<dbReference type="InterPro" id="IPR036388">
    <property type="entry name" value="WH-like_DNA-bd_sf"/>
</dbReference>
<protein>
    <submittedName>
        <fullName evidence="6">LysR family transcriptional regulator</fullName>
    </submittedName>
</protein>
<dbReference type="PANTHER" id="PTHR30126">
    <property type="entry name" value="HTH-TYPE TRANSCRIPTIONAL REGULATOR"/>
    <property type="match status" value="1"/>
</dbReference>
<evidence type="ECO:0000256" key="4">
    <source>
        <dbReference type="ARBA" id="ARBA00023163"/>
    </source>
</evidence>
<keyword evidence="3" id="KW-0238">DNA-binding</keyword>
<dbReference type="Gene3D" id="3.40.190.290">
    <property type="match status" value="1"/>
</dbReference>
<evidence type="ECO:0000313" key="6">
    <source>
        <dbReference type="EMBL" id="MBC8598357.1"/>
    </source>
</evidence>
<evidence type="ECO:0000256" key="1">
    <source>
        <dbReference type="ARBA" id="ARBA00009437"/>
    </source>
</evidence>
<keyword evidence="7" id="KW-1185">Reference proteome</keyword>
<comment type="similarity">
    <text evidence="1">Belongs to the LysR transcriptional regulatory family.</text>
</comment>
<dbReference type="CDD" id="cd05466">
    <property type="entry name" value="PBP2_LTTR_substrate"/>
    <property type="match status" value="1"/>
</dbReference>
<dbReference type="InterPro" id="IPR005119">
    <property type="entry name" value="LysR_subst-bd"/>
</dbReference>
<dbReference type="Pfam" id="PF03466">
    <property type="entry name" value="LysR_substrate"/>
    <property type="match status" value="1"/>
</dbReference>
<dbReference type="SUPFAM" id="SSF46785">
    <property type="entry name" value="Winged helix' DNA-binding domain"/>
    <property type="match status" value="1"/>
</dbReference>
<evidence type="ECO:0000259" key="5">
    <source>
        <dbReference type="PROSITE" id="PS50931"/>
    </source>
</evidence>
<dbReference type="EMBL" id="JACRTJ010000008">
    <property type="protein sequence ID" value="MBC8598357.1"/>
    <property type="molecule type" value="Genomic_DNA"/>
</dbReference>
<name>A0ABR7NQH4_9FIRM</name>
<proteinExistence type="inferred from homology"/>